<feature type="region of interest" description="Disordered" evidence="1">
    <location>
        <begin position="1"/>
        <end position="58"/>
    </location>
</feature>
<protein>
    <submittedName>
        <fullName evidence="2">Uncharacterized protein</fullName>
    </submittedName>
</protein>
<accession>A0ABW8YUJ9</accession>
<sequence>MPVRAERIDRTQITPEQTKDTAYTDKKTLKTRKQKKSTVTDTEVDNNPATTIPARPKQ</sequence>
<organism evidence="2 3">
    <name type="scientific">Flavobacterium rhizosphaerae</name>
    <dbReference type="NCBI Taxonomy" id="3163298"/>
    <lineage>
        <taxon>Bacteria</taxon>
        <taxon>Pseudomonadati</taxon>
        <taxon>Bacteroidota</taxon>
        <taxon>Flavobacteriia</taxon>
        <taxon>Flavobacteriales</taxon>
        <taxon>Flavobacteriaceae</taxon>
        <taxon>Flavobacterium</taxon>
    </lineage>
</organism>
<comment type="caution">
    <text evidence="2">The sequence shown here is derived from an EMBL/GenBank/DDBJ whole genome shotgun (WGS) entry which is preliminary data.</text>
</comment>
<dbReference type="Proteomes" id="UP001629156">
    <property type="component" value="Unassembled WGS sequence"/>
</dbReference>
<feature type="compositionally biased region" description="Polar residues" evidence="1">
    <location>
        <begin position="39"/>
        <end position="50"/>
    </location>
</feature>
<keyword evidence="3" id="KW-1185">Reference proteome</keyword>
<proteinExistence type="predicted"/>
<gene>
    <name evidence="2" type="ORF">ABS766_00330</name>
</gene>
<dbReference type="EMBL" id="JBELPZ010000001">
    <property type="protein sequence ID" value="MFL9842850.1"/>
    <property type="molecule type" value="Genomic_DNA"/>
</dbReference>
<reference evidence="2 3" key="1">
    <citation type="submission" date="2024-06" db="EMBL/GenBank/DDBJ databases">
        <authorList>
            <person name="Kaempfer P."/>
            <person name="Viver T."/>
        </authorList>
    </citation>
    <scope>NUCLEOTIDE SEQUENCE [LARGE SCALE GENOMIC DNA]</scope>
    <source>
        <strain evidence="2 3">ST-119</strain>
    </source>
</reference>
<evidence type="ECO:0000256" key="1">
    <source>
        <dbReference type="SAM" id="MobiDB-lite"/>
    </source>
</evidence>
<feature type="compositionally biased region" description="Basic and acidic residues" evidence="1">
    <location>
        <begin position="1"/>
        <end position="10"/>
    </location>
</feature>
<feature type="compositionally biased region" description="Basic and acidic residues" evidence="1">
    <location>
        <begin position="17"/>
        <end position="28"/>
    </location>
</feature>
<evidence type="ECO:0000313" key="2">
    <source>
        <dbReference type="EMBL" id="MFL9842850.1"/>
    </source>
</evidence>
<name>A0ABW8YUJ9_9FLAO</name>
<dbReference type="RefSeq" id="WP_408083077.1">
    <property type="nucleotide sequence ID" value="NZ_JBELPZ010000001.1"/>
</dbReference>
<evidence type="ECO:0000313" key="3">
    <source>
        <dbReference type="Proteomes" id="UP001629156"/>
    </source>
</evidence>